<keyword evidence="1" id="KW-0472">Membrane</keyword>
<keyword evidence="1" id="KW-1133">Transmembrane helix</keyword>
<proteinExistence type="predicted"/>
<dbReference type="EMBL" id="AOHZ01000013">
    <property type="protein sequence ID" value="ELY61262.1"/>
    <property type="molecule type" value="Genomic_DNA"/>
</dbReference>
<comment type="caution">
    <text evidence="2">The sequence shown here is derived from an EMBL/GenBank/DDBJ whole genome shotgun (WGS) entry which is preliminary data.</text>
</comment>
<dbReference type="eggNOG" id="arCOG10316">
    <property type="taxonomic scope" value="Archaea"/>
</dbReference>
<dbReference type="AlphaFoldDB" id="L9XI25"/>
<dbReference type="Proteomes" id="UP000011602">
    <property type="component" value="Unassembled WGS sequence"/>
</dbReference>
<accession>L9XI25</accession>
<reference evidence="2 3" key="1">
    <citation type="journal article" date="2014" name="PLoS Genet.">
        <title>Phylogenetically driven sequencing of extremely halophilic archaea reveals strategies for static and dynamic osmo-response.</title>
        <authorList>
            <person name="Becker E.A."/>
            <person name="Seitzer P.M."/>
            <person name="Tritt A."/>
            <person name="Larsen D."/>
            <person name="Krusor M."/>
            <person name="Yao A.I."/>
            <person name="Wu D."/>
            <person name="Madern D."/>
            <person name="Eisen J.A."/>
            <person name="Darling A.E."/>
            <person name="Facciotti M.T."/>
        </authorList>
    </citation>
    <scope>NUCLEOTIDE SEQUENCE [LARGE SCALE GENOMIC DNA]</scope>
    <source>
        <strain evidence="2 3">JCM 12255</strain>
    </source>
</reference>
<dbReference type="RefSeq" id="WP_007257810.1">
    <property type="nucleotide sequence ID" value="NZ_AOHZ01000013.1"/>
</dbReference>
<keyword evidence="1" id="KW-0812">Transmembrane</keyword>
<evidence type="ECO:0000313" key="3">
    <source>
        <dbReference type="Proteomes" id="UP000011602"/>
    </source>
</evidence>
<evidence type="ECO:0000256" key="1">
    <source>
        <dbReference type="SAM" id="Phobius"/>
    </source>
</evidence>
<organism evidence="2 3">
    <name type="scientific">Natronolimnohabitans innermongolicus JCM 12255</name>
    <dbReference type="NCBI Taxonomy" id="1227499"/>
    <lineage>
        <taxon>Archaea</taxon>
        <taxon>Methanobacteriati</taxon>
        <taxon>Methanobacteriota</taxon>
        <taxon>Stenosarchaea group</taxon>
        <taxon>Halobacteria</taxon>
        <taxon>Halobacteriales</taxon>
        <taxon>Natrialbaceae</taxon>
        <taxon>Natronolimnohabitans</taxon>
    </lineage>
</organism>
<keyword evidence="3" id="KW-1185">Reference proteome</keyword>
<gene>
    <name evidence="2" type="ORF">C493_02498</name>
</gene>
<sequence length="44" mass="4971">METLPQVTQVVLEEEPALPMELAGWGVLVLSLLVTVVWLAYLYR</sequence>
<evidence type="ECO:0000313" key="2">
    <source>
        <dbReference type="EMBL" id="ELY61262.1"/>
    </source>
</evidence>
<name>L9XI25_9EURY</name>
<protein>
    <submittedName>
        <fullName evidence="2">Uncharacterized protein</fullName>
    </submittedName>
</protein>
<feature type="transmembrane region" description="Helical" evidence="1">
    <location>
        <begin position="22"/>
        <end position="43"/>
    </location>
</feature>